<evidence type="ECO:0000313" key="2">
    <source>
        <dbReference type="Proteomes" id="UP001345219"/>
    </source>
</evidence>
<protein>
    <submittedName>
        <fullName evidence="1">Uncharacterized protein</fullName>
    </submittedName>
</protein>
<name>A0AAN7KTR0_9MYRT</name>
<organism evidence="1 2">
    <name type="scientific">Trapa incisa</name>
    <dbReference type="NCBI Taxonomy" id="236973"/>
    <lineage>
        <taxon>Eukaryota</taxon>
        <taxon>Viridiplantae</taxon>
        <taxon>Streptophyta</taxon>
        <taxon>Embryophyta</taxon>
        <taxon>Tracheophyta</taxon>
        <taxon>Spermatophyta</taxon>
        <taxon>Magnoliopsida</taxon>
        <taxon>eudicotyledons</taxon>
        <taxon>Gunneridae</taxon>
        <taxon>Pentapetalae</taxon>
        <taxon>rosids</taxon>
        <taxon>malvids</taxon>
        <taxon>Myrtales</taxon>
        <taxon>Lythraceae</taxon>
        <taxon>Trapa</taxon>
    </lineage>
</organism>
<comment type="caution">
    <text evidence="1">The sequence shown here is derived from an EMBL/GenBank/DDBJ whole genome shotgun (WGS) entry which is preliminary data.</text>
</comment>
<dbReference type="AlphaFoldDB" id="A0AAN7KTR0"/>
<sequence>MSLRLGHTIISSLFRPFLSISSTTSSTRKSLVTSKSSCEILWIVEAELADGPPLYVTGDPAELGGLEARHGYADVSNLTF</sequence>
<reference evidence="1 2" key="1">
    <citation type="journal article" date="2023" name="Hortic Res">
        <title>Pangenome of water caltrop reveals structural variations and asymmetric subgenome divergence after allopolyploidization.</title>
        <authorList>
            <person name="Zhang X."/>
            <person name="Chen Y."/>
            <person name="Wang L."/>
            <person name="Yuan Y."/>
            <person name="Fang M."/>
            <person name="Shi L."/>
            <person name="Lu R."/>
            <person name="Comes H.P."/>
            <person name="Ma Y."/>
            <person name="Chen Y."/>
            <person name="Huang G."/>
            <person name="Zhou Y."/>
            <person name="Zheng Z."/>
            <person name="Qiu Y."/>
        </authorList>
    </citation>
    <scope>NUCLEOTIDE SEQUENCE [LARGE SCALE GENOMIC DNA]</scope>
    <source>
        <tissue evidence="1">Roots</tissue>
    </source>
</reference>
<dbReference type="Proteomes" id="UP001345219">
    <property type="component" value="Chromosome 24"/>
</dbReference>
<accession>A0AAN7KTR0</accession>
<dbReference type="EMBL" id="JAXIOK010000005">
    <property type="protein sequence ID" value="KAK4771119.1"/>
    <property type="molecule type" value="Genomic_DNA"/>
</dbReference>
<keyword evidence="2" id="KW-1185">Reference proteome</keyword>
<evidence type="ECO:0000313" key="1">
    <source>
        <dbReference type="EMBL" id="KAK4771119.1"/>
    </source>
</evidence>
<proteinExistence type="predicted"/>
<gene>
    <name evidence="1" type="ORF">SAY87_031651</name>
</gene>